<dbReference type="AlphaFoldDB" id="A0A9F5JCW3"/>
<comment type="subcellular location">
    <subcellularLocation>
        <location evidence="1">Membrane</location>
        <topology evidence="1">Multi-pass membrane protein</topology>
    </subcellularLocation>
</comment>
<evidence type="ECO:0000256" key="6">
    <source>
        <dbReference type="ARBA" id="ARBA00023180"/>
    </source>
</evidence>
<dbReference type="Proteomes" id="UP000695026">
    <property type="component" value="Unplaced"/>
</dbReference>
<protein>
    <submittedName>
        <fullName evidence="9">Vomeronasal type-2 receptor 26-like</fullName>
    </submittedName>
</protein>
<dbReference type="OrthoDB" id="5984008at2759"/>
<dbReference type="FunFam" id="3.40.50.2300:FF:000024">
    <property type="entry name" value="Vomeronasal 2, receptor 73"/>
    <property type="match status" value="1"/>
</dbReference>
<keyword evidence="4" id="KW-0472">Membrane</keyword>
<organism evidence="8 9">
    <name type="scientific">Python bivittatus</name>
    <name type="common">Burmese python</name>
    <name type="synonym">Python molurus bivittatus</name>
    <dbReference type="NCBI Taxonomy" id="176946"/>
    <lineage>
        <taxon>Eukaryota</taxon>
        <taxon>Metazoa</taxon>
        <taxon>Chordata</taxon>
        <taxon>Craniata</taxon>
        <taxon>Vertebrata</taxon>
        <taxon>Euteleostomi</taxon>
        <taxon>Lepidosauria</taxon>
        <taxon>Squamata</taxon>
        <taxon>Bifurcata</taxon>
        <taxon>Unidentata</taxon>
        <taxon>Episquamata</taxon>
        <taxon>Toxicofera</taxon>
        <taxon>Serpentes</taxon>
        <taxon>Henophidia</taxon>
        <taxon>Pythonidae</taxon>
        <taxon>Python</taxon>
    </lineage>
</organism>
<sequence>MLMFEEAGNSPPVKCPTSLPLSILHKHHHPGDFIIGGILSQIYLFSTPATFERNPSFEIFDNIIVITQNYQHLLALQFATETINDSPRILPNATLGFHVLNSNFQAKWTYLASLELLSTRGKFIPNYKCDVQSNIAAVIGGPNADACLFMTPILSIYKIPQLAYGSSPVVNDINQRGFLHQIFPEINQQYKGILQLLLHFQWMWIGVIFIHDESGERFVENELPMFAQRGICFDFIETFPQVNFSTEIFEMVAQGETTTRIIMGATANIVVVYGEIQTMVVLRIMIYMADFEENLIKPIVWIFVAQMDFTSMSFQRSWPLDFMHGALSFAVHSEEVLGFHQFLQHQKLTSKQDDGFSRDFWKEAFQCSFSSAAGETMAEELCTGEENLEHLPGSIFEMSMTSHSYSVYNAVHVVAEALHAVHSVKQGAKREKQRQQLLKQHPWQ</sequence>
<evidence type="ECO:0000313" key="8">
    <source>
        <dbReference type="Proteomes" id="UP000695026"/>
    </source>
</evidence>
<accession>A0A9F5JCW3</accession>
<evidence type="ECO:0000256" key="3">
    <source>
        <dbReference type="ARBA" id="ARBA00022989"/>
    </source>
</evidence>
<dbReference type="InterPro" id="IPR001828">
    <property type="entry name" value="ANF_lig-bd_rcpt"/>
</dbReference>
<dbReference type="RefSeq" id="XP_025032969.1">
    <property type="nucleotide sequence ID" value="XM_025177201.1"/>
</dbReference>
<evidence type="ECO:0000256" key="1">
    <source>
        <dbReference type="ARBA" id="ARBA00004141"/>
    </source>
</evidence>
<dbReference type="PRINTS" id="PR00248">
    <property type="entry name" value="GPCRMGR"/>
</dbReference>
<dbReference type="GeneID" id="112543069"/>
<reference evidence="9" key="1">
    <citation type="submission" date="2025-08" db="UniProtKB">
        <authorList>
            <consortium name="RefSeq"/>
        </authorList>
    </citation>
    <scope>IDENTIFICATION</scope>
    <source>
        <tissue evidence="9">Liver</tissue>
    </source>
</reference>
<dbReference type="InterPro" id="IPR000068">
    <property type="entry name" value="GPCR_3_Ca_sens_rcpt-rel"/>
</dbReference>
<evidence type="ECO:0000256" key="5">
    <source>
        <dbReference type="ARBA" id="ARBA00023170"/>
    </source>
</evidence>
<name>A0A9F5JCW3_PYTBI</name>
<feature type="non-terminal residue" evidence="9">
    <location>
        <position position="444"/>
    </location>
</feature>
<dbReference type="Gene3D" id="3.40.50.2300">
    <property type="match status" value="2"/>
</dbReference>
<keyword evidence="3" id="KW-1133">Transmembrane helix</keyword>
<evidence type="ECO:0000313" key="9">
    <source>
        <dbReference type="RefSeq" id="XP_025032969.1"/>
    </source>
</evidence>
<dbReference type="KEGG" id="pbi:112543069"/>
<dbReference type="GO" id="GO:0004930">
    <property type="term" value="F:G protein-coupled receptor activity"/>
    <property type="evidence" value="ECO:0007669"/>
    <property type="project" value="InterPro"/>
</dbReference>
<dbReference type="PANTHER" id="PTHR24061:SF599">
    <property type="entry name" value="G-PROTEIN COUPLED RECEPTORS FAMILY 3 PROFILE DOMAIN-CONTAINING PROTEIN"/>
    <property type="match status" value="1"/>
</dbReference>
<keyword evidence="2" id="KW-0812">Transmembrane</keyword>
<dbReference type="Pfam" id="PF01094">
    <property type="entry name" value="ANF_receptor"/>
    <property type="match status" value="1"/>
</dbReference>
<dbReference type="OMA" id="PRINCTI"/>
<dbReference type="InterPro" id="IPR000337">
    <property type="entry name" value="GPCR_3"/>
</dbReference>
<keyword evidence="6" id="KW-0325">Glycoprotein</keyword>
<keyword evidence="5" id="KW-0675">Receptor</keyword>
<evidence type="ECO:0000256" key="4">
    <source>
        <dbReference type="ARBA" id="ARBA00023136"/>
    </source>
</evidence>
<gene>
    <name evidence="9" type="primary">LOC112543069</name>
</gene>
<dbReference type="PANTHER" id="PTHR24061">
    <property type="entry name" value="CALCIUM-SENSING RECEPTOR-RELATED"/>
    <property type="match status" value="1"/>
</dbReference>
<dbReference type="SUPFAM" id="SSF53822">
    <property type="entry name" value="Periplasmic binding protein-like I"/>
    <property type="match status" value="1"/>
</dbReference>
<keyword evidence="8" id="KW-1185">Reference proteome</keyword>
<feature type="domain" description="Receptor ligand binding region" evidence="7">
    <location>
        <begin position="73"/>
        <end position="430"/>
    </location>
</feature>
<proteinExistence type="predicted"/>
<evidence type="ECO:0000259" key="7">
    <source>
        <dbReference type="Pfam" id="PF01094"/>
    </source>
</evidence>
<dbReference type="InterPro" id="IPR028082">
    <property type="entry name" value="Peripla_BP_I"/>
</dbReference>
<evidence type="ECO:0000256" key="2">
    <source>
        <dbReference type="ARBA" id="ARBA00022692"/>
    </source>
</evidence>
<dbReference type="GO" id="GO:0005886">
    <property type="term" value="C:plasma membrane"/>
    <property type="evidence" value="ECO:0007669"/>
    <property type="project" value="TreeGrafter"/>
</dbReference>